<keyword evidence="4" id="KW-0378">Hydrolase</keyword>
<keyword evidence="9" id="KW-1185">Reference proteome</keyword>
<dbReference type="InterPro" id="IPR003507">
    <property type="entry name" value="S66_fam"/>
</dbReference>
<reference evidence="8 9" key="1">
    <citation type="submission" date="2024-03" db="EMBL/GenBank/DDBJ databases">
        <title>High-quality draft genome sequencing of Tistrella sp. BH-R2-4.</title>
        <authorList>
            <person name="Dong C."/>
        </authorList>
    </citation>
    <scope>NUCLEOTIDE SEQUENCE [LARGE SCALE GENOMIC DNA]</scope>
    <source>
        <strain evidence="8 9">BH-R2-4</strain>
    </source>
</reference>
<dbReference type="EMBL" id="JBBKTW010000005">
    <property type="protein sequence ID" value="MEN2989776.1"/>
    <property type="molecule type" value="Genomic_DNA"/>
</dbReference>
<dbReference type="RefSeq" id="WP_345932894.1">
    <property type="nucleotide sequence ID" value="NZ_JBBKTV010000004.1"/>
</dbReference>
<evidence type="ECO:0000256" key="5">
    <source>
        <dbReference type="ARBA" id="ARBA00022825"/>
    </source>
</evidence>
<dbReference type="InterPro" id="IPR040921">
    <property type="entry name" value="Peptidase_S66C"/>
</dbReference>
<evidence type="ECO:0000256" key="1">
    <source>
        <dbReference type="ARBA" id="ARBA00010233"/>
    </source>
</evidence>
<dbReference type="SUPFAM" id="SSF52317">
    <property type="entry name" value="Class I glutamine amidotransferase-like"/>
    <property type="match status" value="1"/>
</dbReference>
<feature type="domain" description="LD-carboxypeptidase C-terminal" evidence="7">
    <location>
        <begin position="220"/>
        <end position="335"/>
    </location>
</feature>
<evidence type="ECO:0000259" key="6">
    <source>
        <dbReference type="Pfam" id="PF02016"/>
    </source>
</evidence>
<dbReference type="Pfam" id="PF02016">
    <property type="entry name" value="Peptidase_S66"/>
    <property type="match status" value="1"/>
</dbReference>
<keyword evidence="3" id="KW-0645">Protease</keyword>
<organism evidence="8 9">
    <name type="scientific">Tistrella arctica</name>
    <dbReference type="NCBI Taxonomy" id="3133430"/>
    <lineage>
        <taxon>Bacteria</taxon>
        <taxon>Pseudomonadati</taxon>
        <taxon>Pseudomonadota</taxon>
        <taxon>Alphaproteobacteria</taxon>
        <taxon>Geminicoccales</taxon>
        <taxon>Geminicoccaceae</taxon>
        <taxon>Tistrella</taxon>
    </lineage>
</organism>
<keyword evidence="2" id="KW-0121">Carboxypeptidase</keyword>
<dbReference type="InterPro" id="IPR027478">
    <property type="entry name" value="LdcA_N"/>
</dbReference>
<dbReference type="InterPro" id="IPR040449">
    <property type="entry name" value="Peptidase_S66_N"/>
</dbReference>
<name>A0ABU9YLV4_9PROT</name>
<gene>
    <name evidence="8" type="ORF">WG926_15775</name>
</gene>
<evidence type="ECO:0000259" key="7">
    <source>
        <dbReference type="Pfam" id="PF17676"/>
    </source>
</evidence>
<dbReference type="Gene3D" id="3.40.50.10740">
    <property type="entry name" value="Class I glutamine amidotransferase-like"/>
    <property type="match status" value="1"/>
</dbReference>
<dbReference type="CDD" id="cd07062">
    <property type="entry name" value="Peptidase_S66_mccF_like"/>
    <property type="match status" value="1"/>
</dbReference>
<dbReference type="InterPro" id="IPR027461">
    <property type="entry name" value="Carboxypeptidase_A_C_sf"/>
</dbReference>
<protein>
    <submittedName>
        <fullName evidence="8">S66 peptidase family protein</fullName>
    </submittedName>
</protein>
<evidence type="ECO:0000313" key="9">
    <source>
        <dbReference type="Proteomes" id="UP001413721"/>
    </source>
</evidence>
<sequence>MTAWPPPLLTGSLSRPPRLCPGDRVGVFAPSLPIAAHYPDRLAQGLAALARTLAVEVVPAGHIHDPGQGFLAGSPAARARIFEDMVRDPSIRAIFCTLGGFNSAEILPHLDVDLLRRAPKILVGYSDATALLLGIQALAGWVTFHGPAVMTQFGEHPEPMAWTLDSLRHAIAGDTTGLPLVPPAEWTAERLEWGNGDWRSRARRLTPAPPCAVWRPGKARGRLFGGNLETLNMMIGTPYLAVPDPCLLFIEATEAEAFLPRIRRALVHLDQAGILDRASGLLLGRMPDATPVFGADLRDTVMEVVGHRGFPVVADLPLGHTDPLATLPLGISASLDANDGGGASDDGRAGEGGVAHIVFDEAATMAPSYEGGRS</sequence>
<evidence type="ECO:0000256" key="3">
    <source>
        <dbReference type="ARBA" id="ARBA00022670"/>
    </source>
</evidence>
<evidence type="ECO:0000256" key="2">
    <source>
        <dbReference type="ARBA" id="ARBA00022645"/>
    </source>
</evidence>
<evidence type="ECO:0000313" key="8">
    <source>
        <dbReference type="EMBL" id="MEN2989776.1"/>
    </source>
</evidence>
<comment type="similarity">
    <text evidence="1">Belongs to the peptidase S66 family.</text>
</comment>
<dbReference type="SUPFAM" id="SSF141986">
    <property type="entry name" value="LD-carboxypeptidase A C-terminal domain-like"/>
    <property type="match status" value="1"/>
</dbReference>
<comment type="caution">
    <text evidence="8">The sequence shown here is derived from an EMBL/GenBank/DDBJ whole genome shotgun (WGS) entry which is preliminary data.</text>
</comment>
<keyword evidence="5" id="KW-0720">Serine protease</keyword>
<dbReference type="PANTHER" id="PTHR30237">
    <property type="entry name" value="MURAMOYLTETRAPEPTIDE CARBOXYPEPTIDASE"/>
    <property type="match status" value="1"/>
</dbReference>
<accession>A0ABU9YLV4</accession>
<dbReference type="InterPro" id="IPR029062">
    <property type="entry name" value="Class_I_gatase-like"/>
</dbReference>
<dbReference type="Gene3D" id="3.50.30.60">
    <property type="entry name" value="LD-carboxypeptidase A C-terminal domain-like"/>
    <property type="match status" value="1"/>
</dbReference>
<evidence type="ECO:0000256" key="4">
    <source>
        <dbReference type="ARBA" id="ARBA00022801"/>
    </source>
</evidence>
<proteinExistence type="inferred from homology"/>
<dbReference type="Pfam" id="PF17676">
    <property type="entry name" value="Peptidase_S66C"/>
    <property type="match status" value="1"/>
</dbReference>
<dbReference type="PANTHER" id="PTHR30237:SF2">
    <property type="entry name" value="MUREIN TETRAPEPTIDE CARBOXYPEPTIDASE"/>
    <property type="match status" value="1"/>
</dbReference>
<dbReference type="Proteomes" id="UP001413721">
    <property type="component" value="Unassembled WGS sequence"/>
</dbReference>
<dbReference type="PIRSF" id="PIRSF028757">
    <property type="entry name" value="LD-carboxypeptidase"/>
    <property type="match status" value="1"/>
</dbReference>
<feature type="domain" description="LD-carboxypeptidase N-terminal" evidence="6">
    <location>
        <begin position="25"/>
        <end position="146"/>
    </location>
</feature>